<dbReference type="Proteomes" id="UP000077428">
    <property type="component" value="Unassembled WGS sequence"/>
</dbReference>
<dbReference type="InterPro" id="IPR006680">
    <property type="entry name" value="Amidohydro-rel"/>
</dbReference>
<dbReference type="InterPro" id="IPR032465">
    <property type="entry name" value="ACMSD"/>
</dbReference>
<dbReference type="InterPro" id="IPR032466">
    <property type="entry name" value="Metal_Hydrolase"/>
</dbReference>
<sequence length="264" mass="29954">MRKIINAHCHIYPKKIASRAVEGIRNFYNLDMSLNGMSDNLIQDGEKVGVTHYLVHSVATTPNQVRSINEFISDEVKSHKRLFTGFGTLHPNSEDIEGDFEHLLELGLKGVKLHPDFQQFSLDSESAFKLGEVINSGNVPLMLHCGDYRYNYSNPKQLKPFLKKFPDMLIIGAHFAGWSMWEKATEELAGTPNLVVDLSSSLYNLSSETAKKLIYAYGVDKVLWGTDYPMWESESEMKLFNKIELTTNEKKMILYENAAKILGI</sequence>
<dbReference type="EMBL" id="LWMU01000060">
    <property type="protein sequence ID" value="KZX12942.1"/>
    <property type="molecule type" value="Genomic_DNA"/>
</dbReference>
<dbReference type="GO" id="GO:0019748">
    <property type="term" value="P:secondary metabolic process"/>
    <property type="evidence" value="ECO:0007669"/>
    <property type="project" value="TreeGrafter"/>
</dbReference>
<dbReference type="PATRIC" id="fig|66851.6.peg.1082"/>
<name>A0A166B6Q6_METOA</name>
<keyword evidence="4" id="KW-1185">Reference proteome</keyword>
<proteinExistence type="predicted"/>
<dbReference type="RefSeq" id="WP_082853386.1">
    <property type="nucleotide sequence ID" value="NZ_CAJVUI010000002.1"/>
</dbReference>
<dbReference type="GO" id="GO:0016831">
    <property type="term" value="F:carboxy-lyase activity"/>
    <property type="evidence" value="ECO:0007669"/>
    <property type="project" value="InterPro"/>
</dbReference>
<dbReference type="OrthoDB" id="34429at2157"/>
<evidence type="ECO:0000313" key="4">
    <source>
        <dbReference type="Proteomes" id="UP000077428"/>
    </source>
</evidence>
<organism evidence="3 4">
    <name type="scientific">Methanobrevibacter oralis</name>
    <dbReference type="NCBI Taxonomy" id="66851"/>
    <lineage>
        <taxon>Archaea</taxon>
        <taxon>Methanobacteriati</taxon>
        <taxon>Methanobacteriota</taxon>
        <taxon>Methanomada group</taxon>
        <taxon>Methanobacteria</taxon>
        <taxon>Methanobacteriales</taxon>
        <taxon>Methanobacteriaceae</taxon>
        <taxon>Methanobrevibacter</taxon>
    </lineage>
</organism>
<gene>
    <name evidence="3" type="ORF">MBORA_09850</name>
</gene>
<dbReference type="PANTHER" id="PTHR21240:SF28">
    <property type="entry name" value="ISO-OROTATE DECARBOXYLASE (EUROFUNG)"/>
    <property type="match status" value="1"/>
</dbReference>
<evidence type="ECO:0000259" key="2">
    <source>
        <dbReference type="Pfam" id="PF04909"/>
    </source>
</evidence>
<accession>A0A166B6Q6</accession>
<protein>
    <submittedName>
        <fullName evidence="3">Amidohydrolase</fullName>
    </submittedName>
</protein>
<dbReference type="Pfam" id="PF04909">
    <property type="entry name" value="Amidohydro_2"/>
    <property type="match status" value="1"/>
</dbReference>
<reference evidence="4" key="1">
    <citation type="journal article" date="2016" name="Genome Announc.">
        <title>Draft Genome Sequences of Methanobrevibacter curvatus DSM11111, Methanobrevibacter cuticularis DSM11139, Methanobrevibacter filiformis DSM11501, and Methanobrevibacter oralis DSM7256.</title>
        <authorList>
            <person name="Poehlein A."/>
            <person name="Seedorf H."/>
        </authorList>
    </citation>
    <scope>NUCLEOTIDE SEQUENCE [LARGE SCALE GENOMIC DNA]</scope>
    <source>
        <strain evidence="4">DSM 7256 / JCM 30027 / ZR</strain>
    </source>
</reference>
<dbReference type="GO" id="GO:0005737">
    <property type="term" value="C:cytoplasm"/>
    <property type="evidence" value="ECO:0007669"/>
    <property type="project" value="TreeGrafter"/>
</dbReference>
<evidence type="ECO:0000313" key="3">
    <source>
        <dbReference type="EMBL" id="KZX12942.1"/>
    </source>
</evidence>
<dbReference type="SUPFAM" id="SSF51556">
    <property type="entry name" value="Metallo-dependent hydrolases"/>
    <property type="match status" value="1"/>
</dbReference>
<feature type="domain" description="Amidohydrolase-related" evidence="2">
    <location>
        <begin position="6"/>
        <end position="264"/>
    </location>
</feature>
<dbReference type="STRING" id="66851.MBORA_09850"/>
<dbReference type="PANTHER" id="PTHR21240">
    <property type="entry name" value="2-AMINO-3-CARBOXYLMUCONATE-6-SEMIALDEHYDE DECARBOXYLASE"/>
    <property type="match status" value="1"/>
</dbReference>
<keyword evidence="1" id="KW-0456">Lyase</keyword>
<dbReference type="Gene3D" id="3.20.20.140">
    <property type="entry name" value="Metal-dependent hydrolases"/>
    <property type="match status" value="1"/>
</dbReference>
<comment type="caution">
    <text evidence="3">The sequence shown here is derived from an EMBL/GenBank/DDBJ whole genome shotgun (WGS) entry which is preliminary data.</text>
</comment>
<evidence type="ECO:0000256" key="1">
    <source>
        <dbReference type="ARBA" id="ARBA00023239"/>
    </source>
</evidence>
<dbReference type="AlphaFoldDB" id="A0A166B6Q6"/>
<dbReference type="GO" id="GO:0016787">
    <property type="term" value="F:hydrolase activity"/>
    <property type="evidence" value="ECO:0007669"/>
    <property type="project" value="UniProtKB-KW"/>
</dbReference>